<accession>A0ABD3TDB9</accession>
<reference evidence="1 2" key="1">
    <citation type="submission" date="2024-12" db="EMBL/GenBank/DDBJ databases">
        <title>The unique morphological basis and parallel evolutionary history of personate flowers in Penstemon.</title>
        <authorList>
            <person name="Depatie T.H."/>
            <person name="Wessinger C.A."/>
        </authorList>
    </citation>
    <scope>NUCLEOTIDE SEQUENCE [LARGE SCALE GENOMIC DNA]</scope>
    <source>
        <strain evidence="1">WTNN_2</strain>
        <tissue evidence="1">Leaf</tissue>
    </source>
</reference>
<evidence type="ECO:0000313" key="1">
    <source>
        <dbReference type="EMBL" id="KAL3834992.1"/>
    </source>
</evidence>
<dbReference type="AlphaFoldDB" id="A0ABD3TDB9"/>
<evidence type="ECO:0000313" key="2">
    <source>
        <dbReference type="Proteomes" id="UP001634393"/>
    </source>
</evidence>
<proteinExistence type="predicted"/>
<dbReference type="Proteomes" id="UP001634393">
    <property type="component" value="Unassembled WGS sequence"/>
</dbReference>
<keyword evidence="2" id="KW-1185">Reference proteome</keyword>
<gene>
    <name evidence="1" type="ORF">ACJIZ3_009728</name>
</gene>
<comment type="caution">
    <text evidence="1">The sequence shown here is derived from an EMBL/GenBank/DDBJ whole genome shotgun (WGS) entry which is preliminary data.</text>
</comment>
<sequence>MSALSLDNLIGVRLRPQQQVGPNFFYCACIFFLC</sequence>
<dbReference type="EMBL" id="JBJXBP010000004">
    <property type="protein sequence ID" value="KAL3834992.1"/>
    <property type="molecule type" value="Genomic_DNA"/>
</dbReference>
<organism evidence="1 2">
    <name type="scientific">Penstemon smallii</name>
    <dbReference type="NCBI Taxonomy" id="265156"/>
    <lineage>
        <taxon>Eukaryota</taxon>
        <taxon>Viridiplantae</taxon>
        <taxon>Streptophyta</taxon>
        <taxon>Embryophyta</taxon>
        <taxon>Tracheophyta</taxon>
        <taxon>Spermatophyta</taxon>
        <taxon>Magnoliopsida</taxon>
        <taxon>eudicotyledons</taxon>
        <taxon>Gunneridae</taxon>
        <taxon>Pentapetalae</taxon>
        <taxon>asterids</taxon>
        <taxon>lamiids</taxon>
        <taxon>Lamiales</taxon>
        <taxon>Plantaginaceae</taxon>
        <taxon>Cheloneae</taxon>
        <taxon>Penstemon</taxon>
    </lineage>
</organism>
<name>A0ABD3TDB9_9LAMI</name>
<protein>
    <submittedName>
        <fullName evidence="1">Uncharacterized protein</fullName>
    </submittedName>
</protein>